<dbReference type="EMBL" id="JACVVK020000260">
    <property type="protein sequence ID" value="KAK7481556.1"/>
    <property type="molecule type" value="Genomic_DNA"/>
</dbReference>
<evidence type="ECO:0000313" key="5">
    <source>
        <dbReference type="EMBL" id="KAK7481556.1"/>
    </source>
</evidence>
<comment type="caution">
    <text evidence="5">The sequence shown here is derived from an EMBL/GenBank/DDBJ whole genome shotgun (WGS) entry which is preliminary data.</text>
</comment>
<protein>
    <recommendedName>
        <fullName evidence="2">Aspartate dehydrogenase domain-containing protein</fullName>
    </recommendedName>
</protein>
<sequence>MEKRRVGIVGYGHLGQYLVEKIKGQPDLELAFVWNRTTAALDGRVEADKTLRQLGDFADFGAELIVEVAHPSISHQYGAAFLSSADYMIGSPTAMASSDTETALRSAASKHGLYVPSGAFWGGEDIKKMADRGTLQALKVTMKKHPSSFKLEGQLAALNLTVTDKPVTLYEGGVRGLCPLAPNNVNTMAAAAIAAHNLGFDKVQGCLVADPSLTDWHIVEVEVWGPGDISAGRAFHTHTVRRNPAAPGAVTGSATYASFLSSVLGE</sequence>
<accession>A0ABD0K3F7</accession>
<comment type="similarity">
    <text evidence="1">Belongs to the L-aspartate dehydrogenase family.</text>
</comment>
<evidence type="ECO:0000256" key="1">
    <source>
        <dbReference type="ARBA" id="ARBA00008331"/>
    </source>
</evidence>
<reference evidence="5 6" key="1">
    <citation type="journal article" date="2023" name="Sci. Data">
        <title>Genome assembly of the Korean intertidal mud-creeper Batillaria attramentaria.</title>
        <authorList>
            <person name="Patra A.K."/>
            <person name="Ho P.T."/>
            <person name="Jun S."/>
            <person name="Lee S.J."/>
            <person name="Kim Y."/>
            <person name="Won Y.J."/>
        </authorList>
    </citation>
    <scope>NUCLEOTIDE SEQUENCE [LARGE SCALE GENOMIC DNA]</scope>
    <source>
        <strain evidence="5">Wonlab-2016</strain>
    </source>
</reference>
<dbReference type="PANTHER" id="PTHR31873:SF6">
    <property type="entry name" value="ASPARTATE DEHYDROGENASE DOMAIN-CONTAINING PROTEIN"/>
    <property type="match status" value="1"/>
</dbReference>
<dbReference type="InterPro" id="IPR002811">
    <property type="entry name" value="Asp_DH"/>
</dbReference>
<feature type="domain" description="Aspartate dehydrogenase" evidence="3">
    <location>
        <begin position="164"/>
        <end position="255"/>
    </location>
</feature>
<gene>
    <name evidence="5" type="ORF">BaRGS_00027205</name>
</gene>
<dbReference type="Gene3D" id="3.30.360.10">
    <property type="entry name" value="Dihydrodipicolinate Reductase, domain 2"/>
    <property type="match status" value="1"/>
</dbReference>
<feature type="domain" description="Aspartate/homoserine dehydrogenase NAD-binding" evidence="4">
    <location>
        <begin position="10"/>
        <end position="114"/>
    </location>
</feature>
<dbReference type="AlphaFoldDB" id="A0ABD0K3F7"/>
<evidence type="ECO:0000313" key="6">
    <source>
        <dbReference type="Proteomes" id="UP001519460"/>
    </source>
</evidence>
<dbReference type="InterPro" id="IPR036291">
    <property type="entry name" value="NAD(P)-bd_dom_sf"/>
</dbReference>
<dbReference type="Gene3D" id="3.40.50.720">
    <property type="entry name" value="NAD(P)-binding Rossmann-like Domain"/>
    <property type="match status" value="1"/>
</dbReference>
<evidence type="ECO:0000259" key="4">
    <source>
        <dbReference type="Pfam" id="PF03447"/>
    </source>
</evidence>
<dbReference type="SUPFAM" id="SSF55347">
    <property type="entry name" value="Glyceraldehyde-3-phosphate dehydrogenase-like, C-terminal domain"/>
    <property type="match status" value="1"/>
</dbReference>
<keyword evidence="6" id="KW-1185">Reference proteome</keyword>
<proteinExistence type="inferred from homology"/>
<dbReference type="Proteomes" id="UP001519460">
    <property type="component" value="Unassembled WGS sequence"/>
</dbReference>
<dbReference type="Pfam" id="PF03447">
    <property type="entry name" value="NAD_binding_3"/>
    <property type="match status" value="1"/>
</dbReference>
<dbReference type="PANTHER" id="PTHR31873">
    <property type="entry name" value="L-ASPARTATE DEHYDROGENASE-RELATED"/>
    <property type="match status" value="1"/>
</dbReference>
<evidence type="ECO:0000259" key="3">
    <source>
        <dbReference type="Pfam" id="PF01958"/>
    </source>
</evidence>
<organism evidence="5 6">
    <name type="scientific">Batillaria attramentaria</name>
    <dbReference type="NCBI Taxonomy" id="370345"/>
    <lineage>
        <taxon>Eukaryota</taxon>
        <taxon>Metazoa</taxon>
        <taxon>Spiralia</taxon>
        <taxon>Lophotrochozoa</taxon>
        <taxon>Mollusca</taxon>
        <taxon>Gastropoda</taxon>
        <taxon>Caenogastropoda</taxon>
        <taxon>Sorbeoconcha</taxon>
        <taxon>Cerithioidea</taxon>
        <taxon>Batillariidae</taxon>
        <taxon>Batillaria</taxon>
    </lineage>
</organism>
<dbReference type="SUPFAM" id="SSF51735">
    <property type="entry name" value="NAD(P)-binding Rossmann-fold domains"/>
    <property type="match status" value="1"/>
</dbReference>
<dbReference type="InterPro" id="IPR005106">
    <property type="entry name" value="Asp/hSer_DH_NAD-bd"/>
</dbReference>
<dbReference type="Pfam" id="PF01958">
    <property type="entry name" value="Asp_DH_C"/>
    <property type="match status" value="1"/>
</dbReference>
<name>A0ABD0K3F7_9CAEN</name>
<evidence type="ECO:0000256" key="2">
    <source>
        <dbReference type="ARBA" id="ARBA00020169"/>
    </source>
</evidence>